<dbReference type="EMBL" id="JACGWN010000012">
    <property type="protein sequence ID" value="KAL0415195.1"/>
    <property type="molecule type" value="Genomic_DNA"/>
</dbReference>
<evidence type="ECO:0000256" key="1">
    <source>
        <dbReference type="SAM" id="MobiDB-lite"/>
    </source>
</evidence>
<organism evidence="2">
    <name type="scientific">Sesamum latifolium</name>
    <dbReference type="NCBI Taxonomy" id="2727402"/>
    <lineage>
        <taxon>Eukaryota</taxon>
        <taxon>Viridiplantae</taxon>
        <taxon>Streptophyta</taxon>
        <taxon>Embryophyta</taxon>
        <taxon>Tracheophyta</taxon>
        <taxon>Spermatophyta</taxon>
        <taxon>Magnoliopsida</taxon>
        <taxon>eudicotyledons</taxon>
        <taxon>Gunneridae</taxon>
        <taxon>Pentapetalae</taxon>
        <taxon>asterids</taxon>
        <taxon>lamiids</taxon>
        <taxon>Lamiales</taxon>
        <taxon>Pedaliaceae</taxon>
        <taxon>Sesamum</taxon>
    </lineage>
</organism>
<gene>
    <name evidence="2" type="ORF">Slati_3351400</name>
</gene>
<name>A0AAW2UCY7_9LAMI</name>
<reference evidence="2" key="1">
    <citation type="submission" date="2020-06" db="EMBL/GenBank/DDBJ databases">
        <authorList>
            <person name="Li T."/>
            <person name="Hu X."/>
            <person name="Zhang T."/>
            <person name="Song X."/>
            <person name="Zhang H."/>
            <person name="Dai N."/>
            <person name="Sheng W."/>
            <person name="Hou X."/>
            <person name="Wei L."/>
        </authorList>
    </citation>
    <scope>NUCLEOTIDE SEQUENCE</scope>
    <source>
        <strain evidence="2">KEN1</strain>
        <tissue evidence="2">Leaf</tissue>
    </source>
</reference>
<protein>
    <submittedName>
        <fullName evidence="2">Nuclear pore complex protein</fullName>
    </submittedName>
</protein>
<evidence type="ECO:0000313" key="2">
    <source>
        <dbReference type="EMBL" id="KAL0415195.1"/>
    </source>
</evidence>
<reference evidence="2" key="2">
    <citation type="journal article" date="2024" name="Plant">
        <title>Genomic evolution and insights into agronomic trait innovations of Sesamum species.</title>
        <authorList>
            <person name="Miao H."/>
            <person name="Wang L."/>
            <person name="Qu L."/>
            <person name="Liu H."/>
            <person name="Sun Y."/>
            <person name="Le M."/>
            <person name="Wang Q."/>
            <person name="Wei S."/>
            <person name="Zheng Y."/>
            <person name="Lin W."/>
            <person name="Duan Y."/>
            <person name="Cao H."/>
            <person name="Xiong S."/>
            <person name="Wang X."/>
            <person name="Wei L."/>
            <person name="Li C."/>
            <person name="Ma Q."/>
            <person name="Ju M."/>
            <person name="Zhao R."/>
            <person name="Li G."/>
            <person name="Mu C."/>
            <person name="Tian Q."/>
            <person name="Mei H."/>
            <person name="Zhang T."/>
            <person name="Gao T."/>
            <person name="Zhang H."/>
        </authorList>
    </citation>
    <scope>NUCLEOTIDE SEQUENCE</scope>
    <source>
        <strain evidence="2">KEN1</strain>
    </source>
</reference>
<sequence>MLNSSWWSPAKSGGSPEQEDKGKGSPVEGVVQPGALITVPPPREVARPEVKKSLVPVGNLDEEEWVTVYGRLLTIYEMNAVASKDINRMHLLDTPLSAFPVLVP</sequence>
<dbReference type="AlphaFoldDB" id="A0AAW2UCY7"/>
<proteinExistence type="predicted"/>
<comment type="caution">
    <text evidence="2">The sequence shown here is derived from an EMBL/GenBank/DDBJ whole genome shotgun (WGS) entry which is preliminary data.</text>
</comment>
<accession>A0AAW2UCY7</accession>
<feature type="region of interest" description="Disordered" evidence="1">
    <location>
        <begin position="1"/>
        <end position="35"/>
    </location>
</feature>